<accession>K0UQR9</accession>
<keyword evidence="2" id="KW-1185">Reference proteome</keyword>
<dbReference type="Pfam" id="PF09844">
    <property type="entry name" value="DUF2071"/>
    <property type="match status" value="1"/>
</dbReference>
<dbReference type="InterPro" id="IPR018644">
    <property type="entry name" value="DUF2071"/>
</dbReference>
<dbReference type="PANTHER" id="PTHR39186">
    <property type="entry name" value="DUF2071 FAMILY PROTEIN"/>
    <property type="match status" value="1"/>
</dbReference>
<evidence type="ECO:0000313" key="1">
    <source>
        <dbReference type="EMBL" id="EJZ07365.1"/>
    </source>
</evidence>
<proteinExistence type="predicted"/>
<dbReference type="eggNOG" id="COG3361">
    <property type="taxonomic scope" value="Bacteria"/>
</dbReference>
<dbReference type="InterPro" id="IPR023375">
    <property type="entry name" value="ADC_dom_sf"/>
</dbReference>
<dbReference type="AlphaFoldDB" id="K0UQR9"/>
<organism evidence="1 2">
    <name type="scientific">Mycolicibacterium vaccae ATCC 25954</name>
    <dbReference type="NCBI Taxonomy" id="1194972"/>
    <lineage>
        <taxon>Bacteria</taxon>
        <taxon>Bacillati</taxon>
        <taxon>Actinomycetota</taxon>
        <taxon>Actinomycetes</taxon>
        <taxon>Mycobacteriales</taxon>
        <taxon>Mycobacteriaceae</taxon>
        <taxon>Mycolicibacterium</taxon>
    </lineage>
</organism>
<sequence length="225" mass="24985">MLLAQAWADVTFLHWPVDPAAVAHLFPPGTRPDVLDGRTYVGLLPFQVRHTELVAALRLPYLGSFAETNVRLYSVDGAGRHGVLFLSLETERIVVVPVTRGGLGVPYSWAKMSVTRSGGTIRYRSVRRWPGPDLRSDVTVEAGAQVEPTPLEVWLTARWGAHTRKARRTWWVPIAHPMWRLRTAEITDQRDELVAGAGVECAGPPLRALYSPGVPVRFGRPSLLR</sequence>
<dbReference type="EMBL" id="ALQA01000044">
    <property type="protein sequence ID" value="EJZ07365.1"/>
    <property type="molecule type" value="Genomic_DNA"/>
</dbReference>
<dbReference type="SUPFAM" id="SSF160104">
    <property type="entry name" value="Acetoacetate decarboxylase-like"/>
    <property type="match status" value="1"/>
</dbReference>
<dbReference type="PANTHER" id="PTHR39186:SF1">
    <property type="entry name" value="DUF2071 DOMAIN-CONTAINING PROTEIN"/>
    <property type="match status" value="1"/>
</dbReference>
<comment type="caution">
    <text evidence="1">The sequence shown here is derived from an EMBL/GenBank/DDBJ whole genome shotgun (WGS) entry which is preliminary data.</text>
</comment>
<protein>
    <recommendedName>
        <fullName evidence="3">DUF2071 domain-containing protein</fullName>
    </recommendedName>
</protein>
<gene>
    <name evidence="1" type="ORF">MVAC_19051</name>
</gene>
<name>K0UQR9_MYCVA</name>
<reference evidence="1 2" key="1">
    <citation type="journal article" date="2012" name="J. Bacteriol.">
        <title>Complete Genome Sequence of Mycobacterium vaccae Type Strain ATCC 25954.</title>
        <authorList>
            <person name="Ho Y.S."/>
            <person name="Adroub S.A."/>
            <person name="Abadi M."/>
            <person name="Al Alwan B."/>
            <person name="Alkhateeb R."/>
            <person name="Gao G."/>
            <person name="Ragab A."/>
            <person name="Ali S."/>
            <person name="van Soolingen D."/>
            <person name="Bitter W."/>
            <person name="Pain A."/>
            <person name="Abdallah A.M."/>
        </authorList>
    </citation>
    <scope>NUCLEOTIDE SEQUENCE [LARGE SCALE GENOMIC DNA]</scope>
    <source>
        <strain evidence="1 2">ATCC 25954</strain>
    </source>
</reference>
<dbReference type="HOGENOM" id="CLU_081757_1_0_11"/>
<dbReference type="PATRIC" id="fig|1194972.3.peg.3796"/>
<evidence type="ECO:0000313" key="2">
    <source>
        <dbReference type="Proteomes" id="UP000006072"/>
    </source>
</evidence>
<dbReference type="Proteomes" id="UP000006072">
    <property type="component" value="Unassembled WGS sequence"/>
</dbReference>
<evidence type="ECO:0008006" key="3">
    <source>
        <dbReference type="Google" id="ProtNLM"/>
    </source>
</evidence>